<feature type="compositionally biased region" description="Basic and acidic residues" evidence="1">
    <location>
        <begin position="47"/>
        <end position="56"/>
    </location>
</feature>
<proteinExistence type="predicted"/>
<sequence>MPRSFLVKSKKAHSYHQPRSPGPDYSPRLENVPAPGRTDSISSSGEGKAEPGDRLSPESQLIEAQDRASASPDSCEGSVCDRSSEFEDFWRPPSPSVSPASEKSMCQSLDEAQPFPLPFKPYSWSGLTGSDLRHLVQSYRPCTALERGPGLGLFCERTPEPGHPASLYGPERAAGGAGAGAPGSCSTGGGAGGGVGLGLYGDFGSAAAGLYERSTAVAGRLYPDRGHELHAEKGAGVKVESELLCTRLLLGGGSYKCIKCSKVRFLRAQPWQPGARVPGPRTATARSRRPLSAAFSPAPPVSGVLHAARARGPRAQVPQRHQTLCLRDVRQDLRARGEPGAAQSRALAGKRRAY</sequence>
<evidence type="ECO:0000313" key="2">
    <source>
        <dbReference type="EMBL" id="KAF7482590.1"/>
    </source>
</evidence>
<feature type="region of interest" description="Disordered" evidence="1">
    <location>
        <begin position="1"/>
        <end position="80"/>
    </location>
</feature>
<keyword evidence="4" id="KW-1185">Reference proteome</keyword>
<organism evidence="3 4">
    <name type="scientific">Marmota monax</name>
    <name type="common">Woodchuck</name>
    <dbReference type="NCBI Taxonomy" id="9995"/>
    <lineage>
        <taxon>Eukaryota</taxon>
        <taxon>Metazoa</taxon>
        <taxon>Chordata</taxon>
        <taxon>Craniata</taxon>
        <taxon>Vertebrata</taxon>
        <taxon>Euteleostomi</taxon>
        <taxon>Mammalia</taxon>
        <taxon>Eutheria</taxon>
        <taxon>Euarchontoglires</taxon>
        <taxon>Glires</taxon>
        <taxon>Rodentia</taxon>
        <taxon>Sciuromorpha</taxon>
        <taxon>Sciuridae</taxon>
        <taxon>Xerinae</taxon>
        <taxon>Marmotini</taxon>
        <taxon>Marmota</taxon>
    </lineage>
</organism>
<name>A0A5E4C6H6_MARMO</name>
<evidence type="ECO:0000313" key="4">
    <source>
        <dbReference type="Proteomes" id="UP000335636"/>
    </source>
</evidence>
<dbReference type="AlphaFoldDB" id="A0A5E4C6H6"/>
<accession>A0A5E4C6H6</accession>
<protein>
    <submittedName>
        <fullName evidence="2">Zinc finger protein Gfi-1</fullName>
    </submittedName>
</protein>
<feature type="region of interest" description="Disordered" evidence="1">
    <location>
        <begin position="272"/>
        <end position="296"/>
    </location>
</feature>
<dbReference type="Proteomes" id="UP000662637">
    <property type="component" value="Unassembled WGS sequence"/>
</dbReference>
<gene>
    <name evidence="2" type="ORF">GHT09_006015</name>
    <name evidence="3" type="ORF">MONAX_5E026559</name>
</gene>
<evidence type="ECO:0000313" key="3">
    <source>
        <dbReference type="EMBL" id="VTJ77497.1"/>
    </source>
</evidence>
<reference evidence="3 4" key="1">
    <citation type="submission" date="2019-04" db="EMBL/GenBank/DDBJ databases">
        <authorList>
            <person name="Alioto T."/>
            <person name="Alioto T."/>
        </authorList>
    </citation>
    <scope>NUCLEOTIDE SEQUENCE [LARGE SCALE GENOMIC DNA]</scope>
</reference>
<feature type="region of interest" description="Disordered" evidence="1">
    <location>
        <begin position="335"/>
        <end position="354"/>
    </location>
</feature>
<dbReference type="Proteomes" id="UP000335636">
    <property type="component" value="Unassembled WGS sequence"/>
</dbReference>
<evidence type="ECO:0000256" key="1">
    <source>
        <dbReference type="SAM" id="MobiDB-lite"/>
    </source>
</evidence>
<dbReference type="EMBL" id="WJEC01000536">
    <property type="protein sequence ID" value="KAF7482590.1"/>
    <property type="molecule type" value="Genomic_DNA"/>
</dbReference>
<reference evidence="2" key="2">
    <citation type="submission" date="2020-08" db="EMBL/GenBank/DDBJ databases">
        <authorList>
            <person name="Shumante A."/>
            <person name="Zimin A.V."/>
            <person name="Puiu D."/>
            <person name="Salzberg S.L."/>
        </authorList>
    </citation>
    <scope>NUCLEOTIDE SEQUENCE</scope>
    <source>
        <strain evidence="2">WC2-LM</strain>
        <tissue evidence="2">Liver</tissue>
    </source>
</reference>
<dbReference type="EMBL" id="CABDUW010000976">
    <property type="protein sequence ID" value="VTJ77497.1"/>
    <property type="molecule type" value="Genomic_DNA"/>
</dbReference>